<protein>
    <submittedName>
        <fullName evidence="2">TniQ family protein</fullName>
    </submittedName>
</protein>
<sequence>MPGEHLPSLLLRIAAYVGEPPAAISRWCGLGALRSEDRRRLDMILPNEIAQSIATAVGCDTSELLDGMMRSFVNDALAPGDDGLPAHAKNWTRGSGTRYCPQCLTERPAVFLAHWRLWWSFLCETHLVPLHDACPACGQGIPDPALMEAHPVDPSCCRARIAGAGRCGHDLRITWDEAPFDESAPIVRAQAAISAAWRRDRDTLDVFIPDAQHLFPTLRGVGIALLAANDVPLIAELATLDPSQLHGLFDETARIGTAPPKNALAMGALMAAAFALMFDPEEKVRHIIRRLTFARPSERGQSARGPGSAATLLGYWPGVGPRFRGRVLRAVDQDLPAMQRLVTGSAVRAEFDEPAVAAYVDFLMPRDSLRTPEWTADHIPPLLWTNWAVPLSVAGGADPETLQRSLALGLTAALAGTHRDAPEPEVIAGIGRRLRPTMLGAPAQTTAILRQLGELARYLAASTPHINYATRRQHLPWWQLLKPTHWDMICASVSTFTGGPRRLLNARRYLYLRATAQPISALPAHWAIVANGRDAAEYTDFQIRMTAQLQAALDAYLEAWLAVAIDAVNAYDQGNGTSSAAVWEPQRWAGREGVNLGPEIDDIDVSVLHDHVTSGVTTVRALAAAVHRTPQHVRWALRRHPIPSDRPIFPIDWNPHLREVPWQPYLPVMRMTRRNENKTDQDVTVLVPYGWHGARVYRGALGNHLIDWH</sequence>
<feature type="domain" description="TniQ" evidence="1">
    <location>
        <begin position="2"/>
        <end position="130"/>
    </location>
</feature>
<dbReference type="Proteomes" id="UP000539146">
    <property type="component" value="Unassembled WGS sequence"/>
</dbReference>
<evidence type="ECO:0000313" key="2">
    <source>
        <dbReference type="EMBL" id="NUU29563.1"/>
    </source>
</evidence>
<dbReference type="AlphaFoldDB" id="A0A850E1P6"/>
<evidence type="ECO:0000313" key="3">
    <source>
        <dbReference type="Proteomes" id="UP000539146"/>
    </source>
</evidence>
<accession>A0A850E1P6</accession>
<evidence type="ECO:0000259" key="1">
    <source>
        <dbReference type="Pfam" id="PF06527"/>
    </source>
</evidence>
<dbReference type="RefSeq" id="WP_175326776.1">
    <property type="nucleotide sequence ID" value="NZ_BAAAWP010000001.1"/>
</dbReference>
<reference evidence="2 3" key="1">
    <citation type="submission" date="2020-05" db="EMBL/GenBank/DDBJ databases">
        <title>Genome Sequencing of Type Strains.</title>
        <authorList>
            <person name="Lemaire J.F."/>
            <person name="Inderbitzin P."/>
            <person name="Gregorio O.A."/>
            <person name="Collins S.B."/>
            <person name="Wespe N."/>
            <person name="Knight-Connoni V."/>
        </authorList>
    </citation>
    <scope>NUCLEOTIDE SEQUENCE [LARGE SCALE GENOMIC DNA]</scope>
    <source>
        <strain evidence="2 3">DSM 20512</strain>
    </source>
</reference>
<name>A0A850E1P6_9MICO</name>
<gene>
    <name evidence="2" type="ORF">HP467_15840</name>
</gene>
<dbReference type="EMBL" id="JABMCG010000126">
    <property type="protein sequence ID" value="NUU29563.1"/>
    <property type="molecule type" value="Genomic_DNA"/>
</dbReference>
<proteinExistence type="predicted"/>
<organism evidence="2 3">
    <name type="scientific">Curtobacterium citreum</name>
    <dbReference type="NCBI Taxonomy" id="2036"/>
    <lineage>
        <taxon>Bacteria</taxon>
        <taxon>Bacillati</taxon>
        <taxon>Actinomycetota</taxon>
        <taxon>Actinomycetes</taxon>
        <taxon>Micrococcales</taxon>
        <taxon>Microbacteriaceae</taxon>
        <taxon>Curtobacterium</taxon>
    </lineage>
</organism>
<dbReference type="InterPro" id="IPR009492">
    <property type="entry name" value="TniQ"/>
</dbReference>
<dbReference type="Pfam" id="PF06527">
    <property type="entry name" value="TniQ"/>
    <property type="match status" value="1"/>
</dbReference>
<comment type="caution">
    <text evidence="2">The sequence shown here is derived from an EMBL/GenBank/DDBJ whole genome shotgun (WGS) entry which is preliminary data.</text>
</comment>